<protein>
    <recommendedName>
        <fullName evidence="3">NAD-dependent epimerase/dehydratase family protein</fullName>
    </recommendedName>
</protein>
<proteinExistence type="predicted"/>
<dbReference type="RefSeq" id="WP_285606359.1">
    <property type="nucleotide sequence ID" value="NZ_BSDC01000001.1"/>
</dbReference>
<reference evidence="1" key="1">
    <citation type="journal article" date="2023" name="Antonie Van Leeuwenhoek">
        <title>Mesoterricola silvestris gen. nov., sp. nov., Mesoterricola sediminis sp. nov., Geothrix oryzae sp. nov., Geothrix edaphica sp. nov., Geothrix rubra sp. nov., and Geothrix limicola sp. nov., six novel members of Acidobacteriota isolated from soils.</title>
        <authorList>
            <person name="Itoh H."/>
            <person name="Sugisawa Y."/>
            <person name="Mise K."/>
            <person name="Xu Z."/>
            <person name="Kuniyasu M."/>
            <person name="Ushijima N."/>
            <person name="Kawano K."/>
            <person name="Kobayashi E."/>
            <person name="Shiratori Y."/>
            <person name="Masuda Y."/>
            <person name="Senoo K."/>
        </authorList>
    </citation>
    <scope>NUCLEOTIDE SEQUENCE</scope>
    <source>
        <strain evidence="1">Red802</strain>
    </source>
</reference>
<keyword evidence="2" id="KW-1185">Reference proteome</keyword>
<accession>A0ABQ5PV71</accession>
<comment type="caution">
    <text evidence="1">The sequence shown here is derived from an EMBL/GenBank/DDBJ whole genome shotgun (WGS) entry which is preliminary data.</text>
</comment>
<dbReference type="Proteomes" id="UP001165044">
    <property type="component" value="Unassembled WGS sequence"/>
</dbReference>
<dbReference type="EMBL" id="BSDC01000001">
    <property type="protein sequence ID" value="GLH66282.1"/>
    <property type="molecule type" value="Genomic_DNA"/>
</dbReference>
<dbReference type="InterPro" id="IPR036291">
    <property type="entry name" value="NAD(P)-bd_dom_sf"/>
</dbReference>
<evidence type="ECO:0000313" key="2">
    <source>
        <dbReference type="Proteomes" id="UP001165044"/>
    </source>
</evidence>
<evidence type="ECO:0008006" key="3">
    <source>
        <dbReference type="Google" id="ProtNLM"/>
    </source>
</evidence>
<evidence type="ECO:0000313" key="1">
    <source>
        <dbReference type="EMBL" id="GLH66282.1"/>
    </source>
</evidence>
<sequence>METVVVTGSAGFIGRNLVATLFWASEPFDPQWPDTHALPV</sequence>
<gene>
    <name evidence="1" type="ORF">GETHED_06460</name>
</gene>
<organism evidence="1 2">
    <name type="scientific">Geothrix edaphica</name>
    <dbReference type="NCBI Taxonomy" id="2927976"/>
    <lineage>
        <taxon>Bacteria</taxon>
        <taxon>Pseudomonadati</taxon>
        <taxon>Acidobacteriota</taxon>
        <taxon>Holophagae</taxon>
        <taxon>Holophagales</taxon>
        <taxon>Holophagaceae</taxon>
        <taxon>Geothrix</taxon>
    </lineage>
</organism>
<dbReference type="SUPFAM" id="SSF51735">
    <property type="entry name" value="NAD(P)-binding Rossmann-fold domains"/>
    <property type="match status" value="1"/>
</dbReference>
<name>A0ABQ5PV71_9BACT</name>